<dbReference type="Gene3D" id="2.60.40.1120">
    <property type="entry name" value="Carboxypeptidase-like, regulatory domain"/>
    <property type="match status" value="1"/>
</dbReference>
<keyword evidence="2" id="KW-1185">Reference proteome</keyword>
<sequence length="329" mass="32708">MRSAVAVALVSLAACGGLETPDLRTGVVVGRISGAATGGYVYPLGRPELKVALAADGSFRIAAPAGTQSLVLYDGTFQRDPVTGALLSPGRAQQVEVEVEGADVRDVGDHPASGLPLAGSVLAGVRAESGARCKDPRFTVDGTDRDEVVTDGAPAAFLAPLPEGDYPLTVSMDGFRSRTATVRVVAGATTPYDTELLVDDGAEVKGCVATSGCDASELACHSDDGRCHYDGAPSATCGASCGIGGACGAGLACQGGVCTAPQGCEAYFAVAGSWCVADDACAGALVSGTCRTSDDHSAGICTAPCTSDAECAGFGAGASCSSNVCRPHM</sequence>
<evidence type="ECO:0008006" key="3">
    <source>
        <dbReference type="Google" id="ProtNLM"/>
    </source>
</evidence>
<dbReference type="RefSeq" id="WP_248358374.1">
    <property type="nucleotide sequence ID" value="NZ_AP025591.1"/>
</dbReference>
<gene>
    <name evidence="1" type="ORF">AMOR_06440</name>
</gene>
<protein>
    <recommendedName>
        <fullName evidence="3">PEGA domain-containing protein</fullName>
    </recommendedName>
</protein>
<dbReference type="InterPro" id="IPR013784">
    <property type="entry name" value="Carb-bd-like_fold"/>
</dbReference>
<evidence type="ECO:0000313" key="1">
    <source>
        <dbReference type="EMBL" id="BDG01648.1"/>
    </source>
</evidence>
<accession>A0ABM7WQA5</accession>
<evidence type="ECO:0000313" key="2">
    <source>
        <dbReference type="Proteomes" id="UP001162891"/>
    </source>
</evidence>
<organism evidence="1 2">
    <name type="scientific">Anaeromyxobacter oryzae</name>
    <dbReference type="NCBI Taxonomy" id="2918170"/>
    <lineage>
        <taxon>Bacteria</taxon>
        <taxon>Pseudomonadati</taxon>
        <taxon>Myxococcota</taxon>
        <taxon>Myxococcia</taxon>
        <taxon>Myxococcales</taxon>
        <taxon>Cystobacterineae</taxon>
        <taxon>Anaeromyxobacteraceae</taxon>
        <taxon>Anaeromyxobacter</taxon>
    </lineage>
</organism>
<dbReference type="EMBL" id="AP025591">
    <property type="protein sequence ID" value="BDG01648.1"/>
    <property type="molecule type" value="Genomic_DNA"/>
</dbReference>
<reference evidence="2" key="1">
    <citation type="journal article" date="2022" name="Int. J. Syst. Evol. Microbiol.">
        <title>Anaeromyxobacter oryzae sp. nov., Anaeromyxobacter diazotrophicus sp. nov. and Anaeromyxobacter paludicola sp. nov., isolated from paddy soils.</title>
        <authorList>
            <person name="Itoh H."/>
            <person name="Xu Z."/>
            <person name="Mise K."/>
            <person name="Masuda Y."/>
            <person name="Ushijima N."/>
            <person name="Hayakawa C."/>
            <person name="Shiratori Y."/>
            <person name="Senoo K."/>
        </authorList>
    </citation>
    <scope>NUCLEOTIDE SEQUENCE [LARGE SCALE GENOMIC DNA]</scope>
    <source>
        <strain evidence="2">Red232</strain>
    </source>
</reference>
<name>A0ABM7WQA5_9BACT</name>
<dbReference type="SUPFAM" id="SSF49452">
    <property type="entry name" value="Starch-binding domain-like"/>
    <property type="match status" value="1"/>
</dbReference>
<dbReference type="PROSITE" id="PS51257">
    <property type="entry name" value="PROKAR_LIPOPROTEIN"/>
    <property type="match status" value="1"/>
</dbReference>
<dbReference type="Proteomes" id="UP001162891">
    <property type="component" value="Chromosome"/>
</dbReference>
<proteinExistence type="predicted"/>